<name>A0A9D1HXL6_9BACT</name>
<reference evidence="7" key="1">
    <citation type="submission" date="2020-10" db="EMBL/GenBank/DDBJ databases">
        <authorList>
            <person name="Gilroy R."/>
        </authorList>
    </citation>
    <scope>NUCLEOTIDE SEQUENCE</scope>
    <source>
        <strain evidence="7">CHK197-8231</strain>
    </source>
</reference>
<proteinExistence type="inferred from homology"/>
<dbReference type="InterPro" id="IPR013005">
    <property type="entry name" value="Ribosomal_uL4-like"/>
</dbReference>
<comment type="function">
    <text evidence="5">Forms part of the polypeptide exit tunnel.</text>
</comment>
<dbReference type="HAMAP" id="MF_01328_B">
    <property type="entry name" value="Ribosomal_uL4_B"/>
    <property type="match status" value="1"/>
</dbReference>
<evidence type="ECO:0000256" key="2">
    <source>
        <dbReference type="ARBA" id="ARBA00022980"/>
    </source>
</evidence>
<comment type="function">
    <text evidence="5">One of the primary rRNA binding proteins, this protein initially binds near the 5'-end of the 23S rRNA. It is important during the early stages of 50S assembly. It makes multiple contacts with different domains of the 23S rRNA in the assembled 50S subunit and ribosome.</text>
</comment>
<dbReference type="Pfam" id="PF00573">
    <property type="entry name" value="Ribosomal_L4"/>
    <property type="match status" value="1"/>
</dbReference>
<comment type="similarity">
    <text evidence="1 5">Belongs to the universal ribosomal protein uL4 family.</text>
</comment>
<dbReference type="Gene3D" id="3.40.1370.10">
    <property type="match status" value="1"/>
</dbReference>
<dbReference type="EMBL" id="DVML01000034">
    <property type="protein sequence ID" value="HIU23115.1"/>
    <property type="molecule type" value="Genomic_DNA"/>
</dbReference>
<evidence type="ECO:0000256" key="1">
    <source>
        <dbReference type="ARBA" id="ARBA00010528"/>
    </source>
</evidence>
<keyword evidence="3 5" id="KW-0687">Ribonucleoprotein</keyword>
<keyword evidence="5" id="KW-0699">rRNA-binding</keyword>
<dbReference type="AlphaFoldDB" id="A0A9D1HXL6"/>
<dbReference type="InterPro" id="IPR002136">
    <property type="entry name" value="Ribosomal_uL4"/>
</dbReference>
<feature type="region of interest" description="Disordered" evidence="6">
    <location>
        <begin position="43"/>
        <end position="97"/>
    </location>
</feature>
<sequence>MKKQSVLNIKGEEVKKIELNENVWGIVPNDAVLYDAITLTRNSQRQGTASTKTRSEVSGGGRKPWRQKGTGRARQGSTRSPQWPGGGIVFGPKPRSYDKKMNRKERRLALKSALAYKTIDKELIVLDNFNLADGKTKTAIEVMNNLKIKDQKTLIVVDKLDDNMILATRNLANVMLEEAKEINTLDVVAADNMVVTEAAVAQIEEVLI</sequence>
<dbReference type="GO" id="GO:0019843">
    <property type="term" value="F:rRNA binding"/>
    <property type="evidence" value="ECO:0007669"/>
    <property type="project" value="UniProtKB-UniRule"/>
</dbReference>
<reference evidence="7" key="2">
    <citation type="journal article" date="2021" name="PeerJ">
        <title>Extensive microbial diversity within the chicken gut microbiome revealed by metagenomics and culture.</title>
        <authorList>
            <person name="Gilroy R."/>
            <person name="Ravi A."/>
            <person name="Getino M."/>
            <person name="Pursley I."/>
            <person name="Horton D.L."/>
            <person name="Alikhan N.F."/>
            <person name="Baker D."/>
            <person name="Gharbi K."/>
            <person name="Hall N."/>
            <person name="Watson M."/>
            <person name="Adriaenssens E.M."/>
            <person name="Foster-Nyarko E."/>
            <person name="Jarju S."/>
            <person name="Secka A."/>
            <person name="Antonio M."/>
            <person name="Oren A."/>
            <person name="Chaudhuri R.R."/>
            <person name="La Ragione R."/>
            <person name="Hildebrand F."/>
            <person name="Pallen M.J."/>
        </authorList>
    </citation>
    <scope>NUCLEOTIDE SEQUENCE</scope>
    <source>
        <strain evidence="7">CHK197-8231</strain>
    </source>
</reference>
<evidence type="ECO:0000256" key="3">
    <source>
        <dbReference type="ARBA" id="ARBA00023274"/>
    </source>
</evidence>
<dbReference type="InterPro" id="IPR023574">
    <property type="entry name" value="Ribosomal_uL4_dom_sf"/>
</dbReference>
<dbReference type="GO" id="GO:0006412">
    <property type="term" value="P:translation"/>
    <property type="evidence" value="ECO:0007669"/>
    <property type="project" value="UniProtKB-UniRule"/>
</dbReference>
<dbReference type="PANTHER" id="PTHR10746">
    <property type="entry name" value="50S RIBOSOMAL PROTEIN L4"/>
    <property type="match status" value="1"/>
</dbReference>
<dbReference type="GO" id="GO:0003735">
    <property type="term" value="F:structural constituent of ribosome"/>
    <property type="evidence" value="ECO:0007669"/>
    <property type="project" value="InterPro"/>
</dbReference>
<evidence type="ECO:0000256" key="4">
    <source>
        <dbReference type="ARBA" id="ARBA00035244"/>
    </source>
</evidence>
<evidence type="ECO:0000256" key="6">
    <source>
        <dbReference type="SAM" id="MobiDB-lite"/>
    </source>
</evidence>
<dbReference type="PANTHER" id="PTHR10746:SF6">
    <property type="entry name" value="LARGE RIBOSOMAL SUBUNIT PROTEIN UL4M"/>
    <property type="match status" value="1"/>
</dbReference>
<comment type="caution">
    <text evidence="7">The sequence shown here is derived from an EMBL/GenBank/DDBJ whole genome shotgun (WGS) entry which is preliminary data.</text>
</comment>
<dbReference type="NCBIfam" id="TIGR03953">
    <property type="entry name" value="rplD_bact"/>
    <property type="match status" value="1"/>
</dbReference>
<dbReference type="Proteomes" id="UP000824087">
    <property type="component" value="Unassembled WGS sequence"/>
</dbReference>
<dbReference type="GO" id="GO:1990904">
    <property type="term" value="C:ribonucleoprotein complex"/>
    <property type="evidence" value="ECO:0007669"/>
    <property type="project" value="UniProtKB-KW"/>
</dbReference>
<comment type="subunit">
    <text evidence="5">Part of the 50S ribosomal subunit.</text>
</comment>
<evidence type="ECO:0000313" key="8">
    <source>
        <dbReference type="Proteomes" id="UP000824087"/>
    </source>
</evidence>
<dbReference type="SUPFAM" id="SSF52166">
    <property type="entry name" value="Ribosomal protein L4"/>
    <property type="match status" value="1"/>
</dbReference>
<evidence type="ECO:0000313" key="7">
    <source>
        <dbReference type="EMBL" id="HIU23115.1"/>
    </source>
</evidence>
<feature type="compositionally biased region" description="Polar residues" evidence="6">
    <location>
        <begin position="43"/>
        <end position="52"/>
    </location>
</feature>
<accession>A0A9D1HXL6</accession>
<gene>
    <name evidence="5 7" type="primary">rplD</name>
    <name evidence="7" type="ORF">IAD49_05980</name>
</gene>
<keyword evidence="5" id="KW-0694">RNA-binding</keyword>
<organism evidence="7 8">
    <name type="scientific">Candidatus Fimihabitans intestinipullorum</name>
    <dbReference type="NCBI Taxonomy" id="2840820"/>
    <lineage>
        <taxon>Bacteria</taxon>
        <taxon>Bacillati</taxon>
        <taxon>Mycoplasmatota</taxon>
        <taxon>Mycoplasmatota incertae sedis</taxon>
        <taxon>Candidatus Fimihabitans</taxon>
    </lineage>
</organism>
<evidence type="ECO:0000256" key="5">
    <source>
        <dbReference type="HAMAP-Rule" id="MF_01328"/>
    </source>
</evidence>
<protein>
    <recommendedName>
        <fullName evidence="4 5">Large ribosomal subunit protein uL4</fullName>
    </recommendedName>
</protein>
<keyword evidence="2 5" id="KW-0689">Ribosomal protein</keyword>
<dbReference type="GO" id="GO:0005840">
    <property type="term" value="C:ribosome"/>
    <property type="evidence" value="ECO:0007669"/>
    <property type="project" value="UniProtKB-KW"/>
</dbReference>